<dbReference type="SUPFAM" id="SSF48452">
    <property type="entry name" value="TPR-like"/>
    <property type="match status" value="2"/>
</dbReference>
<dbReference type="PANTHER" id="PTHR22904:SF523">
    <property type="entry name" value="STRESS-INDUCED-PHOSPHOPROTEIN 1"/>
    <property type="match status" value="1"/>
</dbReference>
<feature type="repeat" description="TPR" evidence="3">
    <location>
        <begin position="130"/>
        <end position="163"/>
    </location>
</feature>
<feature type="repeat" description="TPR" evidence="3">
    <location>
        <begin position="96"/>
        <end position="129"/>
    </location>
</feature>
<evidence type="ECO:0000313" key="5">
    <source>
        <dbReference type="Proteomes" id="UP000095283"/>
    </source>
</evidence>
<reference evidence="6" key="1">
    <citation type="submission" date="2016-11" db="UniProtKB">
        <authorList>
            <consortium name="WormBaseParasite"/>
        </authorList>
    </citation>
    <scope>IDENTIFICATION</scope>
</reference>
<dbReference type="InterPro" id="IPR011990">
    <property type="entry name" value="TPR-like_helical_dom_sf"/>
</dbReference>
<name>A0A1I7XAS5_HETBA</name>
<evidence type="ECO:0000313" key="6">
    <source>
        <dbReference type="WBParaSite" id="Hba_14614"/>
    </source>
</evidence>
<evidence type="ECO:0000256" key="4">
    <source>
        <dbReference type="SAM" id="Phobius"/>
    </source>
</evidence>
<keyword evidence="1" id="KW-0677">Repeat</keyword>
<keyword evidence="4" id="KW-0472">Membrane</keyword>
<protein>
    <submittedName>
        <fullName evidence="6">TPR_REGION domain-containing protein</fullName>
    </submittedName>
</protein>
<evidence type="ECO:0000256" key="3">
    <source>
        <dbReference type="PROSITE-ProRule" id="PRU00339"/>
    </source>
</evidence>
<dbReference type="GO" id="GO:0051879">
    <property type="term" value="F:Hsp90 protein binding"/>
    <property type="evidence" value="ECO:0007669"/>
    <property type="project" value="TreeGrafter"/>
</dbReference>
<dbReference type="PANTHER" id="PTHR22904">
    <property type="entry name" value="TPR REPEAT CONTAINING PROTEIN"/>
    <property type="match status" value="1"/>
</dbReference>
<dbReference type="AlphaFoldDB" id="A0A1I7XAS5"/>
<evidence type="ECO:0000256" key="2">
    <source>
        <dbReference type="ARBA" id="ARBA00022803"/>
    </source>
</evidence>
<dbReference type="Pfam" id="PF13432">
    <property type="entry name" value="TPR_16"/>
    <property type="match status" value="1"/>
</dbReference>
<dbReference type="InterPro" id="IPR019734">
    <property type="entry name" value="TPR_rpt"/>
</dbReference>
<organism evidence="5 6">
    <name type="scientific">Heterorhabditis bacteriophora</name>
    <name type="common">Entomopathogenic nematode worm</name>
    <dbReference type="NCBI Taxonomy" id="37862"/>
    <lineage>
        <taxon>Eukaryota</taxon>
        <taxon>Metazoa</taxon>
        <taxon>Ecdysozoa</taxon>
        <taxon>Nematoda</taxon>
        <taxon>Chromadorea</taxon>
        <taxon>Rhabditida</taxon>
        <taxon>Rhabditina</taxon>
        <taxon>Rhabditomorpha</taxon>
        <taxon>Strongyloidea</taxon>
        <taxon>Heterorhabditidae</taxon>
        <taxon>Heterorhabditis</taxon>
    </lineage>
</organism>
<keyword evidence="4" id="KW-1133">Transmembrane helix</keyword>
<feature type="transmembrane region" description="Helical" evidence="4">
    <location>
        <begin position="60"/>
        <end position="88"/>
    </location>
</feature>
<keyword evidence="4" id="KW-0812">Transmembrane</keyword>
<accession>A0A1I7XAS5</accession>
<dbReference type="SMART" id="SM00028">
    <property type="entry name" value="TPR"/>
    <property type="match status" value="6"/>
</dbReference>
<keyword evidence="5" id="KW-1185">Reference proteome</keyword>
<keyword evidence="2 3" id="KW-0802">TPR repeat</keyword>
<dbReference type="Proteomes" id="UP000095283">
    <property type="component" value="Unplaced"/>
</dbReference>
<dbReference type="PROSITE" id="PS50005">
    <property type="entry name" value="TPR"/>
    <property type="match status" value="2"/>
</dbReference>
<proteinExistence type="predicted"/>
<dbReference type="WBParaSite" id="Hba_14614">
    <property type="protein sequence ID" value="Hba_14614"/>
    <property type="gene ID" value="Hba_14614"/>
</dbReference>
<dbReference type="Gene3D" id="1.25.40.10">
    <property type="entry name" value="Tetratricopeptide repeat domain"/>
    <property type="match status" value="2"/>
</dbReference>
<evidence type="ECO:0000256" key="1">
    <source>
        <dbReference type="ARBA" id="ARBA00022737"/>
    </source>
</evidence>
<sequence>MSDLSTVKYIFPTEEVGHGIVLTSDESMVPQEGQPFNGPSIDQGRSSRSLRHYLTDRPNLFSLTAFLIIVVTNDAIMLLNNYVLYLFLDVAMSDELESLVLLAGTAYSEGRFQDALQCYERAILAHPTNAVLYANTSAILLRLNRIDEALRHAERAIQLHPHWAKAHYRRGEALRRSGLNREAVVALCEGTRLDPSNSQILNALLDVAGTFFAAFPSACLRSLHLDSNRFTVLTTVGQYLLLANHTEGGCVAEVSGNIARAAESDGQWVLALLHRQKRLGDLPQLEAIKEKLSIAELHLQMNQPDEAIEIYEGILREKNGTRDAMRARGETIECLAHLENVNTADEEQRIRILDAINGCHLKDGNLWKSIEYLNRELEKACKRGNEKIFAHACCLLCRSHICLGNYSVALRIAKRILHHGRHRRDHYLERAAYRLLATIYENQHDPQSAFVLLEKYLEVPGIKNEDQLSVYIQMAGMAEKNNQDVEPILIKAVNVAEKTLSFDTKATAYSKMIRFLINNGKKTQAIVYLNKQKKLLEEELNIALYGGGEGRSDDQMLVLEQSLTEFIYIHFKKFLKIKRPFQCSEFGVRIVEKI</sequence>